<dbReference type="Pfam" id="PF05239">
    <property type="entry name" value="PRC"/>
    <property type="match status" value="1"/>
</dbReference>
<evidence type="ECO:0000313" key="2">
    <source>
        <dbReference type="EMBL" id="RUQ84938.1"/>
    </source>
</evidence>
<dbReference type="RefSeq" id="WP_126954335.1">
    <property type="nucleotide sequence ID" value="NZ_RZGR01000024.1"/>
</dbReference>
<dbReference type="EMBL" id="RZGR01000024">
    <property type="protein sequence ID" value="RUQ84938.1"/>
    <property type="molecule type" value="Genomic_DNA"/>
</dbReference>
<dbReference type="AlphaFoldDB" id="A0A433JI34"/>
<dbReference type="PANTHER" id="PTHR36505:SF1">
    <property type="entry name" value="BLR1072 PROTEIN"/>
    <property type="match status" value="1"/>
</dbReference>
<protein>
    <submittedName>
        <fullName evidence="2">PRC-barrel domain containing protein</fullName>
    </submittedName>
</protein>
<dbReference type="InterPro" id="IPR011033">
    <property type="entry name" value="PRC_barrel-like_sf"/>
</dbReference>
<dbReference type="OrthoDB" id="286778at2"/>
<gene>
    <name evidence="2" type="ORF">EKM59_08130</name>
</gene>
<feature type="domain" description="PRC-barrel" evidence="1">
    <location>
        <begin position="9"/>
        <end position="81"/>
    </location>
</feature>
<accession>A0A433JI34</accession>
<dbReference type="SUPFAM" id="SSF50346">
    <property type="entry name" value="PRC-barrel domain"/>
    <property type="match status" value="1"/>
</dbReference>
<dbReference type="Gene3D" id="2.30.30.240">
    <property type="entry name" value="PRC-barrel domain"/>
    <property type="match status" value="1"/>
</dbReference>
<organism evidence="2 3">
    <name type="scientific">Legionella septentrionalis</name>
    <dbReference type="NCBI Taxonomy" id="2498109"/>
    <lineage>
        <taxon>Bacteria</taxon>
        <taxon>Pseudomonadati</taxon>
        <taxon>Pseudomonadota</taxon>
        <taxon>Gammaproteobacteria</taxon>
        <taxon>Legionellales</taxon>
        <taxon>Legionellaceae</taxon>
        <taxon>Legionella</taxon>
    </lineage>
</organism>
<name>A0A433JI34_9GAMM</name>
<dbReference type="InterPro" id="IPR027275">
    <property type="entry name" value="PRC-brl_dom"/>
</dbReference>
<comment type="caution">
    <text evidence="2">The sequence shown here is derived from an EMBL/GenBank/DDBJ whole genome shotgun (WGS) entry which is preliminary data.</text>
</comment>
<evidence type="ECO:0000313" key="3">
    <source>
        <dbReference type="Proteomes" id="UP000288012"/>
    </source>
</evidence>
<reference evidence="2 3" key="1">
    <citation type="submission" date="2018-12" db="EMBL/GenBank/DDBJ databases">
        <title>Legionella sp,whole genome shotgun sequence.</title>
        <authorList>
            <person name="Wu H."/>
        </authorList>
    </citation>
    <scope>NUCLEOTIDE SEQUENCE [LARGE SCALE GENOMIC DNA]</scope>
    <source>
        <strain evidence="3">km714</strain>
    </source>
</reference>
<sequence length="123" mass="14100">MHTNGSVVKSKDVVGTKVKNQQGEDLGRVEEIILDKEEGYVHYVVLSFGGFLGMGDKFFAMPWEIFTYDPNEECFVINVDKQKLENSPGFDKNHWPDMTSAQWHQNIHNYYGTHPRHNGAGRI</sequence>
<keyword evidence="3" id="KW-1185">Reference proteome</keyword>
<evidence type="ECO:0000259" key="1">
    <source>
        <dbReference type="Pfam" id="PF05239"/>
    </source>
</evidence>
<dbReference type="Proteomes" id="UP000288012">
    <property type="component" value="Unassembled WGS sequence"/>
</dbReference>
<proteinExistence type="predicted"/>
<dbReference type="PANTHER" id="PTHR36505">
    <property type="entry name" value="BLR1072 PROTEIN"/>
    <property type="match status" value="1"/>
</dbReference>